<dbReference type="SUPFAM" id="SSF52540">
    <property type="entry name" value="P-loop containing nucleoside triphosphate hydrolases"/>
    <property type="match status" value="1"/>
</dbReference>
<name>A0ABS4JBR6_9BACL</name>
<evidence type="ECO:0000256" key="5">
    <source>
        <dbReference type="SAM" id="MobiDB-lite"/>
    </source>
</evidence>
<keyword evidence="8" id="KW-1185">Reference proteome</keyword>
<dbReference type="Pfam" id="PF13476">
    <property type="entry name" value="AAA_23"/>
    <property type="match status" value="1"/>
</dbReference>
<evidence type="ECO:0000256" key="1">
    <source>
        <dbReference type="ARBA" id="ARBA00006930"/>
    </source>
</evidence>
<feature type="coiled-coil region" evidence="4">
    <location>
        <begin position="319"/>
        <end position="419"/>
    </location>
</feature>
<dbReference type="Gene3D" id="3.40.50.300">
    <property type="entry name" value="P-loop containing nucleotide triphosphate hydrolases"/>
    <property type="match status" value="2"/>
</dbReference>
<evidence type="ECO:0000259" key="6">
    <source>
        <dbReference type="Pfam" id="PF13476"/>
    </source>
</evidence>
<evidence type="ECO:0000256" key="3">
    <source>
        <dbReference type="ARBA" id="ARBA00013368"/>
    </source>
</evidence>
<sequence length="1156" mass="129556">MRPIRLKLAGLQSYREAQEIDFTALCETGFFGIFGPTGSGKSTLLDAITLALYGKVERAVNGTQGIMNHSEDTLFVAFTFELTSAGGPERYRVERRFKRTGDVSVSNTISRFIEITPDGEQVKADKLAEVTRAVEEKIGLKMDDFTRAVVLPQGKFAEFLSLKGSERRQMLQRLFHLEQYGDLLGQKLSCRVKDTDSLLAQLSAEQQGLGSASEQDLKEAIERVKVAADEAAQRRSHLLAAETNAQQLGKLRELSRELLQRELALTKLHLRGEAIAALAEQLALAACAERLRPALSAWQGAQRLAAERSQRAAEAQTAAAQLRAAAKQTAAAAAEAQEARSAQEPALRVRLDQLAQAKALQAEYNTLQAEWAQLQNRVEHASIRRSEIAAQKLKEEALLAKGEQLRAELQQQLAGTEVKAADRLALQTASLLKDKSAQVRLRVAKIAASEQELTDRIARTQAEIKQRTEQEHIFTTQIQQARNQSVILLEGLNEAEHSCKSYILELEQYDAELKARGQSQINELSAVKLATGLVQGDPCPVCGSEHHPHLAKRVIEDTPSEHIHEDIAALLIELRERRYVIQREQDNAKRIVELSEHEQMSSQIHSTEDSFRQVAAANSLTDPQVSSLNPAEQSRPFRTSDPDTVVKIRTSTELDHVHLQRWQAEMEALYSEVKKVQTDRREQSARLTSLQSQQELMQQQQEGLRTQLQELQQEHIQLQQQWERECAGFDEARVDELQQDILAKDNLADELKARLIRSGPFIDEKQQLLKRLEQESAELDKDWIQQTTQMQGKTDLLQEKKLRLQAWIGDASVDVLIGQAEEHVQILLREEEKFKEHHVQQEQASQDATSVELVAQHAAQSAADQETELRKVWNQSLLDSPFTDESSVTKALLEPTKASSMESEVQEHREQERELTVSIRDLTEKLEGQQVSEEQWIESTQALQTAKAADELSVQAKARAERDVEDVEQRHSRWKVLEEARLVQEHEAALLSKLQSALRGNAFVEYMAEEQLIHVSQAASQRLRDLTKQRYSLETDSGGGFVICDDANGGVKRPVSSLSGGETFLTSLALALALSAQIQLRGQYPLQFFFLDEGFGTLDPELLDTVITSLEQLHHDHLAVGVISHVAELRARLPRKLVVIPAEHAGAGSRIQMEHL</sequence>
<evidence type="ECO:0000256" key="2">
    <source>
        <dbReference type="ARBA" id="ARBA00011322"/>
    </source>
</evidence>
<keyword evidence="7" id="KW-0269">Exonuclease</keyword>
<dbReference type="PANTHER" id="PTHR32114">
    <property type="entry name" value="ABC TRANSPORTER ABCH.3"/>
    <property type="match status" value="1"/>
</dbReference>
<feature type="domain" description="Rad50/SbcC-type AAA" evidence="6">
    <location>
        <begin position="5"/>
        <end position="211"/>
    </location>
</feature>
<proteinExistence type="inferred from homology"/>
<comment type="caution">
    <text evidence="7">The sequence shown here is derived from an EMBL/GenBank/DDBJ whole genome shotgun (WGS) entry which is preliminary data.</text>
</comment>
<evidence type="ECO:0000313" key="8">
    <source>
        <dbReference type="Proteomes" id="UP001519288"/>
    </source>
</evidence>
<dbReference type="PANTHER" id="PTHR32114:SF2">
    <property type="entry name" value="ABC TRANSPORTER ABCH.3"/>
    <property type="match status" value="1"/>
</dbReference>
<dbReference type="Proteomes" id="UP001519288">
    <property type="component" value="Unassembled WGS sequence"/>
</dbReference>
<evidence type="ECO:0000256" key="4">
    <source>
        <dbReference type="SAM" id="Coils"/>
    </source>
</evidence>
<organism evidence="7 8">
    <name type="scientific">Paenibacillus shirakamiensis</name>
    <dbReference type="NCBI Taxonomy" id="1265935"/>
    <lineage>
        <taxon>Bacteria</taxon>
        <taxon>Bacillati</taxon>
        <taxon>Bacillota</taxon>
        <taxon>Bacilli</taxon>
        <taxon>Bacillales</taxon>
        <taxon>Paenibacillaceae</taxon>
        <taxon>Paenibacillus</taxon>
    </lineage>
</organism>
<dbReference type="GO" id="GO:0004527">
    <property type="term" value="F:exonuclease activity"/>
    <property type="evidence" value="ECO:0007669"/>
    <property type="project" value="UniProtKB-KW"/>
</dbReference>
<dbReference type="EMBL" id="JAGGLD010000001">
    <property type="protein sequence ID" value="MBP1999159.1"/>
    <property type="molecule type" value="Genomic_DNA"/>
</dbReference>
<dbReference type="InterPro" id="IPR038729">
    <property type="entry name" value="Rad50/SbcC_AAA"/>
</dbReference>
<comment type="subunit">
    <text evidence="2">Heterodimer of SbcC and SbcD.</text>
</comment>
<gene>
    <name evidence="7" type="ORF">J2Z69_000178</name>
</gene>
<feature type="region of interest" description="Disordered" evidence="5">
    <location>
        <begin position="619"/>
        <end position="641"/>
    </location>
</feature>
<feature type="coiled-coil region" evidence="4">
    <location>
        <begin position="450"/>
        <end position="512"/>
    </location>
</feature>
<reference evidence="7 8" key="1">
    <citation type="submission" date="2021-03" db="EMBL/GenBank/DDBJ databases">
        <title>Genomic Encyclopedia of Type Strains, Phase IV (KMG-IV): sequencing the most valuable type-strain genomes for metagenomic binning, comparative biology and taxonomic classification.</title>
        <authorList>
            <person name="Goeker M."/>
        </authorList>
    </citation>
    <scope>NUCLEOTIDE SEQUENCE [LARGE SCALE GENOMIC DNA]</scope>
    <source>
        <strain evidence="7 8">DSM 26806</strain>
    </source>
</reference>
<protein>
    <recommendedName>
        <fullName evidence="3">Nuclease SbcCD subunit C</fullName>
    </recommendedName>
</protein>
<keyword evidence="7" id="KW-0378">Hydrolase</keyword>
<evidence type="ECO:0000313" key="7">
    <source>
        <dbReference type="EMBL" id="MBP1999159.1"/>
    </source>
</evidence>
<feature type="compositionally biased region" description="Polar residues" evidence="5">
    <location>
        <begin position="619"/>
        <end position="632"/>
    </location>
</feature>
<comment type="similarity">
    <text evidence="1">Belongs to the SMC family. SbcC subfamily.</text>
</comment>
<dbReference type="RefSeq" id="WP_209858353.1">
    <property type="nucleotide sequence ID" value="NZ_JAGGLD010000001.1"/>
</dbReference>
<feature type="coiled-coil region" evidence="4">
    <location>
        <begin position="659"/>
        <end position="782"/>
    </location>
</feature>
<keyword evidence="4" id="KW-0175">Coiled coil</keyword>
<keyword evidence="7" id="KW-0540">Nuclease</keyword>
<accession>A0ABS4JBR6</accession>
<dbReference type="InterPro" id="IPR027417">
    <property type="entry name" value="P-loop_NTPase"/>
</dbReference>
<dbReference type="Pfam" id="PF13558">
    <property type="entry name" value="SbcC_Walker_B"/>
    <property type="match status" value="1"/>
</dbReference>